<dbReference type="AlphaFoldDB" id="A0A1H2SHV8"/>
<dbReference type="SUPFAM" id="SSF49344">
    <property type="entry name" value="CBD9-like"/>
    <property type="match status" value="1"/>
</dbReference>
<dbReference type="EMBL" id="FNMY01000001">
    <property type="protein sequence ID" value="SDW30629.1"/>
    <property type="molecule type" value="Genomic_DNA"/>
</dbReference>
<evidence type="ECO:0000313" key="4">
    <source>
        <dbReference type="Proteomes" id="UP000199592"/>
    </source>
</evidence>
<dbReference type="CDD" id="cd09618">
    <property type="entry name" value="CBM9_like_2"/>
    <property type="match status" value="1"/>
</dbReference>
<keyword evidence="1" id="KW-0732">Signal</keyword>
<name>A0A1H2SHV8_9FLAO</name>
<dbReference type="RefSeq" id="WP_175443755.1">
    <property type="nucleotide sequence ID" value="NZ_FNKI01000002.1"/>
</dbReference>
<reference evidence="4" key="1">
    <citation type="submission" date="2016-10" db="EMBL/GenBank/DDBJ databases">
        <authorList>
            <person name="Varghese N."/>
            <person name="Submissions S."/>
        </authorList>
    </citation>
    <scope>NUCLEOTIDE SEQUENCE [LARGE SCALE GENOMIC DNA]</scope>
    <source>
        <strain evidence="4">DSM 25030</strain>
    </source>
</reference>
<evidence type="ECO:0000259" key="2">
    <source>
        <dbReference type="Pfam" id="PF19313"/>
    </source>
</evidence>
<dbReference type="Proteomes" id="UP000199592">
    <property type="component" value="Unassembled WGS sequence"/>
</dbReference>
<keyword evidence="4" id="KW-1185">Reference proteome</keyword>
<dbReference type="STRING" id="1073328.SAMN05216294_2437"/>
<protein>
    <recommendedName>
        <fullName evidence="2">DUF5916 domain-containing protein</fullName>
    </recommendedName>
</protein>
<evidence type="ECO:0000256" key="1">
    <source>
        <dbReference type="SAM" id="SignalP"/>
    </source>
</evidence>
<dbReference type="Pfam" id="PF19313">
    <property type="entry name" value="DUF5916"/>
    <property type="match status" value="1"/>
</dbReference>
<sequence length="738" mass="82412">MYKFLSQLLFGLLLCSFLSVQSQQKTSSIAKPTYQATLLEQDLQVDGDVINDPTWQAIPAITDLLQIRPNYGAPVSEKTEVRIAYTATTFYVSVVCYDTDAKNIVVSDSRRDADLNDEDSFLFIIDTYHDRQNGFLFGTNAQGMEYDAQIDNEGKGNNNANRQQGGVIGGTNINWDATWKVKSQLGDYGWSAEFAIPFRSLRFAPGDNKTWGLNFQRNISKNTETAYWTSLPLGFDMKRLSLAGNLEGLNLKNPGNLKLIPYVLGQYVNDKSVDPNETDTHFDAGMDVKYSVTPSLTLDLTYNTDFAQVEVDDQQVNLDRFNLFFPEKRAFFLENAGQFSVGSPGEVDLFFSRRIGISNDGSLVPIIGGARLSGKVGQTNVGFLSMFTDDVSDIGIEKNNFTVARVNHNVSGTRSSVGGIFINRAGLGGLEDDYNRVFAVDGKWGIGNKAEVTGFVAKSVTPGIEKNDHAFKIMGNYDWSGWRMNLGYTEVGEGFNPEVGFLQRTAFRKPEALIFKTHRFKNAGQLLEIRPHVSYRGYWNFDDEVVTSFLHVDNHWVFKSGLEIHTGINFTTEQVFEDFTISDVTVPVGYYNNEELQLVITTNPNNALAFNTRTIIGGYFNGHQITNSGTANFRVGDKFNSSLTMSHSDIQLDTGDLTALVGGLRLSYSFTPRIFVQSLIQRNNVSNITSVNARFGWLQNANTGLFVVFNVVKDDDVLDALNNQTLTIKYTHRFDLLR</sequence>
<proteinExistence type="predicted"/>
<organism evidence="3 4">
    <name type="scientific">Flagellimonas zhangzhouensis</name>
    <dbReference type="NCBI Taxonomy" id="1073328"/>
    <lineage>
        <taxon>Bacteria</taxon>
        <taxon>Pseudomonadati</taxon>
        <taxon>Bacteroidota</taxon>
        <taxon>Flavobacteriia</taxon>
        <taxon>Flavobacteriales</taxon>
        <taxon>Flavobacteriaceae</taxon>
        <taxon>Flagellimonas</taxon>
    </lineage>
</organism>
<accession>A0A1H2SHV8</accession>
<dbReference type="InterPro" id="IPR045670">
    <property type="entry name" value="DUF5916"/>
</dbReference>
<feature type="chain" id="PRO_5011627397" description="DUF5916 domain-containing protein" evidence="1">
    <location>
        <begin position="23"/>
        <end position="738"/>
    </location>
</feature>
<feature type="signal peptide" evidence="1">
    <location>
        <begin position="1"/>
        <end position="22"/>
    </location>
</feature>
<feature type="domain" description="DUF5916" evidence="2">
    <location>
        <begin position="255"/>
        <end position="358"/>
    </location>
</feature>
<gene>
    <name evidence="3" type="ORF">SAMN04487892_1082</name>
</gene>
<dbReference type="Gene3D" id="2.60.40.1190">
    <property type="match status" value="1"/>
</dbReference>
<evidence type="ECO:0000313" key="3">
    <source>
        <dbReference type="EMBL" id="SDW30629.1"/>
    </source>
</evidence>